<feature type="coiled-coil region" evidence="1">
    <location>
        <begin position="5"/>
        <end position="51"/>
    </location>
</feature>
<name>A0A1I3MQW7_9BACL</name>
<dbReference type="EMBL" id="FORR01000003">
    <property type="protein sequence ID" value="SFI99321.1"/>
    <property type="molecule type" value="Genomic_DNA"/>
</dbReference>
<sequence length="53" mass="6669">MLEQLKALEERLLYLEQEYLLAKERHEFLQQYDLHEEMKQLRKKHRELKAKIS</sequence>
<keyword evidence="3" id="KW-1185">Reference proteome</keyword>
<reference evidence="2 3" key="1">
    <citation type="submission" date="2016-10" db="EMBL/GenBank/DDBJ databases">
        <authorList>
            <person name="de Groot N.N."/>
        </authorList>
    </citation>
    <scope>NUCLEOTIDE SEQUENCE [LARGE SCALE GENOMIC DNA]</scope>
    <source>
        <strain evidence="2 3">DSM 44778</strain>
    </source>
</reference>
<dbReference type="Proteomes" id="UP000199545">
    <property type="component" value="Unassembled WGS sequence"/>
</dbReference>
<dbReference type="RefSeq" id="WP_175482301.1">
    <property type="nucleotide sequence ID" value="NZ_FORR01000003.1"/>
</dbReference>
<proteinExistence type="predicted"/>
<organism evidence="2 3">
    <name type="scientific">Thermoflavimicrobium dichotomicum</name>
    <dbReference type="NCBI Taxonomy" id="46223"/>
    <lineage>
        <taxon>Bacteria</taxon>
        <taxon>Bacillati</taxon>
        <taxon>Bacillota</taxon>
        <taxon>Bacilli</taxon>
        <taxon>Bacillales</taxon>
        <taxon>Thermoactinomycetaceae</taxon>
        <taxon>Thermoflavimicrobium</taxon>
    </lineage>
</organism>
<accession>A0A1I3MQW7</accession>
<evidence type="ECO:0000313" key="3">
    <source>
        <dbReference type="Proteomes" id="UP000199545"/>
    </source>
</evidence>
<dbReference type="AlphaFoldDB" id="A0A1I3MQW7"/>
<evidence type="ECO:0000256" key="1">
    <source>
        <dbReference type="SAM" id="Coils"/>
    </source>
</evidence>
<gene>
    <name evidence="2" type="ORF">SAMN05421852_103164</name>
</gene>
<evidence type="ECO:0000313" key="2">
    <source>
        <dbReference type="EMBL" id="SFI99321.1"/>
    </source>
</evidence>
<keyword evidence="1" id="KW-0175">Coiled coil</keyword>
<protein>
    <submittedName>
        <fullName evidence="2">Uncharacterized protein</fullName>
    </submittedName>
</protein>
<dbReference type="STRING" id="46223.SAMN05421852_103164"/>